<dbReference type="GO" id="GO:0051087">
    <property type="term" value="F:protein-folding chaperone binding"/>
    <property type="evidence" value="ECO:0000318"/>
    <property type="project" value="GO_Central"/>
</dbReference>
<dbReference type="GO" id="GO:0051082">
    <property type="term" value="F:unfolded protein binding"/>
    <property type="evidence" value="ECO:0000318"/>
    <property type="project" value="GO_Central"/>
</dbReference>
<dbReference type="Gene3D" id="1.10.287.110">
    <property type="entry name" value="DnaJ domain"/>
    <property type="match status" value="1"/>
</dbReference>
<evidence type="ECO:0000256" key="2">
    <source>
        <dbReference type="SAM" id="MobiDB-lite"/>
    </source>
</evidence>
<reference evidence="4" key="1">
    <citation type="submission" date="2006-10" db="EMBL/GenBank/DDBJ databases">
        <authorList>
            <person name="Amadeo P."/>
            <person name="Zhao Q."/>
            <person name="Wortman J."/>
            <person name="Fraser-Liggett C."/>
            <person name="Carlton J."/>
        </authorList>
    </citation>
    <scope>NUCLEOTIDE SEQUENCE</scope>
    <source>
        <strain evidence="4">G3</strain>
    </source>
</reference>
<accession>A2FIH5</accession>
<dbReference type="InterPro" id="IPR036869">
    <property type="entry name" value="J_dom_sf"/>
</dbReference>
<dbReference type="SUPFAM" id="SSF46565">
    <property type="entry name" value="Chaperone J-domain"/>
    <property type="match status" value="1"/>
</dbReference>
<dbReference type="PROSITE" id="PS50076">
    <property type="entry name" value="DNAJ_2"/>
    <property type="match status" value="1"/>
</dbReference>
<evidence type="ECO:0000259" key="3">
    <source>
        <dbReference type="PROSITE" id="PS50076"/>
    </source>
</evidence>
<evidence type="ECO:0000313" key="5">
    <source>
        <dbReference type="Proteomes" id="UP000001542"/>
    </source>
</evidence>
<dbReference type="GO" id="GO:0006457">
    <property type="term" value="P:protein folding"/>
    <property type="evidence" value="ECO:0007669"/>
    <property type="project" value="InterPro"/>
</dbReference>
<dbReference type="CDD" id="cd10747">
    <property type="entry name" value="DnaJ_C"/>
    <property type="match status" value="1"/>
</dbReference>
<dbReference type="PRINTS" id="PR00625">
    <property type="entry name" value="JDOMAIN"/>
</dbReference>
<proteinExistence type="predicted"/>
<evidence type="ECO:0000256" key="1">
    <source>
        <dbReference type="ARBA" id="ARBA00023186"/>
    </source>
</evidence>
<dbReference type="EMBL" id="DS113813">
    <property type="protein sequence ID" value="EAX95292.1"/>
    <property type="molecule type" value="Genomic_DNA"/>
</dbReference>
<dbReference type="Pfam" id="PF00226">
    <property type="entry name" value="DnaJ"/>
    <property type="match status" value="1"/>
</dbReference>
<reference evidence="4" key="2">
    <citation type="journal article" date="2007" name="Science">
        <title>Draft genome sequence of the sexually transmitted pathogen Trichomonas vaginalis.</title>
        <authorList>
            <person name="Carlton J.M."/>
            <person name="Hirt R.P."/>
            <person name="Silva J.C."/>
            <person name="Delcher A.L."/>
            <person name="Schatz M."/>
            <person name="Zhao Q."/>
            <person name="Wortman J.R."/>
            <person name="Bidwell S.L."/>
            <person name="Alsmark U.C.M."/>
            <person name="Besteiro S."/>
            <person name="Sicheritz-Ponten T."/>
            <person name="Noel C.J."/>
            <person name="Dacks J.B."/>
            <person name="Foster P.G."/>
            <person name="Simillion C."/>
            <person name="Van de Peer Y."/>
            <person name="Miranda-Saavedra D."/>
            <person name="Barton G.J."/>
            <person name="Westrop G.D."/>
            <person name="Mueller S."/>
            <person name="Dessi D."/>
            <person name="Fiori P.L."/>
            <person name="Ren Q."/>
            <person name="Paulsen I."/>
            <person name="Zhang H."/>
            <person name="Bastida-Corcuera F.D."/>
            <person name="Simoes-Barbosa A."/>
            <person name="Brown M.T."/>
            <person name="Hayes R.D."/>
            <person name="Mukherjee M."/>
            <person name="Okumura C.Y."/>
            <person name="Schneider R."/>
            <person name="Smith A.J."/>
            <person name="Vanacova S."/>
            <person name="Villalvazo M."/>
            <person name="Haas B.J."/>
            <person name="Pertea M."/>
            <person name="Feldblyum T.V."/>
            <person name="Utterback T.R."/>
            <person name="Shu C.L."/>
            <person name="Osoegawa K."/>
            <person name="de Jong P.J."/>
            <person name="Hrdy I."/>
            <person name="Horvathova L."/>
            <person name="Zubacova Z."/>
            <person name="Dolezal P."/>
            <person name="Malik S.B."/>
            <person name="Logsdon J.M. Jr."/>
            <person name="Henze K."/>
            <person name="Gupta A."/>
            <person name="Wang C.C."/>
            <person name="Dunne R.L."/>
            <person name="Upcroft J.A."/>
            <person name="Upcroft P."/>
            <person name="White O."/>
            <person name="Salzberg S.L."/>
            <person name="Tang P."/>
            <person name="Chiu C.-H."/>
            <person name="Lee Y.-S."/>
            <person name="Embley T.M."/>
            <person name="Coombs G.H."/>
            <person name="Mottram J.C."/>
            <person name="Tachezy J."/>
            <person name="Fraser-Liggett C.M."/>
            <person name="Johnson P.J."/>
        </authorList>
    </citation>
    <scope>NUCLEOTIDE SEQUENCE [LARGE SCALE GENOMIC DNA]</scope>
    <source>
        <strain evidence="4">G3</strain>
    </source>
</reference>
<dbReference type="FunFam" id="1.10.287.110:FF:000274">
    <property type="entry name" value="DnaJ domain containing protein"/>
    <property type="match status" value="1"/>
</dbReference>
<feature type="region of interest" description="Disordered" evidence="2">
    <location>
        <begin position="68"/>
        <end position="93"/>
    </location>
</feature>
<name>A2FIH5_TRIV3</name>
<dbReference type="PANTHER" id="PTHR24078:SF553">
    <property type="entry name" value="DNAJ HOMOLOG SUBFAMILY B MEMBER 5"/>
    <property type="match status" value="1"/>
</dbReference>
<dbReference type="KEGG" id="tva:4753040"/>
<dbReference type="InterPro" id="IPR002939">
    <property type="entry name" value="DnaJ_C"/>
</dbReference>
<protein>
    <submittedName>
        <fullName evidence="4">DnaJ domain containing protein</fullName>
    </submittedName>
</protein>
<dbReference type="SMART" id="SM00271">
    <property type="entry name" value="DnaJ"/>
    <property type="match status" value="1"/>
</dbReference>
<dbReference type="InParanoid" id="A2FIH5"/>
<gene>
    <name evidence="4" type="ORF">TVAG_270830</name>
</gene>
<dbReference type="InterPro" id="IPR001623">
    <property type="entry name" value="DnaJ_domain"/>
</dbReference>
<dbReference type="Pfam" id="PF01556">
    <property type="entry name" value="DnaJ_C"/>
    <property type="match status" value="1"/>
</dbReference>
<keyword evidence="1" id="KW-0143">Chaperone</keyword>
<feature type="compositionally biased region" description="Polar residues" evidence="2">
    <location>
        <begin position="119"/>
        <end position="133"/>
    </location>
</feature>
<feature type="region of interest" description="Disordered" evidence="2">
    <location>
        <begin position="105"/>
        <end position="168"/>
    </location>
</feature>
<dbReference type="OrthoDB" id="445556at2759"/>
<dbReference type="VEuPathDB" id="TrichDB:TVAG_270830"/>
<dbReference type="Proteomes" id="UP000001542">
    <property type="component" value="Unassembled WGS sequence"/>
</dbReference>
<dbReference type="AlphaFoldDB" id="A2FIH5"/>
<feature type="compositionally biased region" description="Polar residues" evidence="2">
    <location>
        <begin position="79"/>
        <end position="89"/>
    </location>
</feature>
<dbReference type="PANTHER" id="PTHR24078">
    <property type="entry name" value="DNAJ HOMOLOG SUBFAMILY C MEMBER"/>
    <property type="match status" value="1"/>
</dbReference>
<dbReference type="STRING" id="5722.A2FIH5"/>
<dbReference type="GO" id="GO:0005829">
    <property type="term" value="C:cytosol"/>
    <property type="evidence" value="ECO:0000318"/>
    <property type="project" value="GO_Central"/>
</dbReference>
<feature type="domain" description="J" evidence="3">
    <location>
        <begin position="4"/>
        <end position="70"/>
    </location>
</feature>
<organism evidence="4 5">
    <name type="scientific">Trichomonas vaginalis (strain ATCC PRA-98 / G3)</name>
    <dbReference type="NCBI Taxonomy" id="412133"/>
    <lineage>
        <taxon>Eukaryota</taxon>
        <taxon>Metamonada</taxon>
        <taxon>Parabasalia</taxon>
        <taxon>Trichomonadida</taxon>
        <taxon>Trichomonadidae</taxon>
        <taxon>Trichomonas</taxon>
    </lineage>
</organism>
<dbReference type="SUPFAM" id="SSF49493">
    <property type="entry name" value="HSP40/DnaJ peptide-binding domain"/>
    <property type="match status" value="2"/>
</dbReference>
<dbReference type="InterPro" id="IPR051339">
    <property type="entry name" value="DnaJ_subfamily_B"/>
</dbReference>
<dbReference type="CDD" id="cd06257">
    <property type="entry name" value="DnaJ"/>
    <property type="match status" value="1"/>
</dbReference>
<dbReference type="FunFam" id="2.60.260.20:FF:000070">
    <property type="entry name" value="DnaJ domain containing protein"/>
    <property type="match status" value="1"/>
</dbReference>
<dbReference type="Gene3D" id="2.60.260.20">
    <property type="entry name" value="Urease metallochaperone UreE, N-terminal domain"/>
    <property type="match status" value="2"/>
</dbReference>
<dbReference type="RefSeq" id="XP_001308222.1">
    <property type="nucleotide sequence ID" value="XM_001308221.1"/>
</dbReference>
<dbReference type="SMR" id="A2FIH5"/>
<keyword evidence="5" id="KW-1185">Reference proteome</keyword>
<evidence type="ECO:0000313" key="4">
    <source>
        <dbReference type="EMBL" id="EAX95292.1"/>
    </source>
</evidence>
<sequence length="342" mass="38318">MYDDLYIVLGVDRMATKEEIRRKYKQLALECHPDKNPDNAEFYTKKFAEITNAYKVLIDDNDRRIYDSTGSLPGRKSPTRGSHTPNSRSQLDDLYDRFYGPSCTSNNSSEIPSRVKTMPQRNASCPINSNENIGQKFGTDSFYNHSKEKQNSSSSLQDEPDKFGEKTSNSFIGPINVNVHCSLEDIQNGSSKVLKVTRCREGIIETKSCTISLYPGIEDGTEIVATGQGNKLVNKLPENIVFKIVQDPHPRFKRSGNDLQETIHISLKEALLGFTLKTIGIDGKEITKNVIGPIDSGYKEVIPDSGMTIAKTDQRRNLIVKVLVDFPNALSPEQIQAIQTFF</sequence>
<dbReference type="InterPro" id="IPR008971">
    <property type="entry name" value="HSP40/DnaJ_pept-bd"/>
</dbReference>
<dbReference type="VEuPathDB" id="TrichDB:TVAGG3_0014820"/>
<dbReference type="eggNOG" id="KOG0714">
    <property type="taxonomic scope" value="Eukaryota"/>
</dbReference>
<dbReference type="FunFam" id="2.60.260.20:FF:000013">
    <property type="entry name" value="DnaJ subfamily B member 11"/>
    <property type="match status" value="1"/>
</dbReference>